<dbReference type="KEGG" id="snep:Enr13x_08050"/>
<accession>A0A518HJD8</accession>
<proteinExistence type="predicted"/>
<evidence type="ECO:0000313" key="5">
    <source>
        <dbReference type="Proteomes" id="UP000319004"/>
    </source>
</evidence>
<dbReference type="Proteomes" id="UP000319004">
    <property type="component" value="Chromosome"/>
</dbReference>
<organism evidence="4 5">
    <name type="scientific">Stieleria neptunia</name>
    <dbReference type="NCBI Taxonomy" id="2527979"/>
    <lineage>
        <taxon>Bacteria</taxon>
        <taxon>Pseudomonadati</taxon>
        <taxon>Planctomycetota</taxon>
        <taxon>Planctomycetia</taxon>
        <taxon>Pirellulales</taxon>
        <taxon>Pirellulaceae</taxon>
        <taxon>Stieleria</taxon>
    </lineage>
</organism>
<keyword evidence="3" id="KW-0732">Signal</keyword>
<keyword evidence="1" id="KW-0175">Coiled coil</keyword>
<evidence type="ECO:0000256" key="2">
    <source>
        <dbReference type="SAM" id="MobiDB-lite"/>
    </source>
</evidence>
<feature type="region of interest" description="Disordered" evidence="2">
    <location>
        <begin position="176"/>
        <end position="258"/>
    </location>
</feature>
<evidence type="ECO:0000256" key="3">
    <source>
        <dbReference type="SAM" id="SignalP"/>
    </source>
</evidence>
<dbReference type="OrthoDB" id="242614at2"/>
<feature type="coiled-coil region" evidence="1">
    <location>
        <begin position="133"/>
        <end position="160"/>
    </location>
</feature>
<evidence type="ECO:0000256" key="1">
    <source>
        <dbReference type="SAM" id="Coils"/>
    </source>
</evidence>
<dbReference type="EMBL" id="CP037423">
    <property type="protein sequence ID" value="QDV40967.1"/>
    <property type="molecule type" value="Genomic_DNA"/>
</dbReference>
<evidence type="ECO:0000313" key="4">
    <source>
        <dbReference type="EMBL" id="QDV40967.1"/>
    </source>
</evidence>
<keyword evidence="5" id="KW-1185">Reference proteome</keyword>
<feature type="signal peptide" evidence="3">
    <location>
        <begin position="1"/>
        <end position="23"/>
    </location>
</feature>
<dbReference type="RefSeq" id="WP_145384760.1">
    <property type="nucleotide sequence ID" value="NZ_CP037423.1"/>
</dbReference>
<name>A0A518HJD8_9BACT</name>
<dbReference type="AlphaFoldDB" id="A0A518HJD8"/>
<reference evidence="4 5" key="1">
    <citation type="submission" date="2019-03" db="EMBL/GenBank/DDBJ databases">
        <title>Deep-cultivation of Planctomycetes and their phenomic and genomic characterization uncovers novel biology.</title>
        <authorList>
            <person name="Wiegand S."/>
            <person name="Jogler M."/>
            <person name="Boedeker C."/>
            <person name="Pinto D."/>
            <person name="Vollmers J."/>
            <person name="Rivas-Marin E."/>
            <person name="Kohn T."/>
            <person name="Peeters S.H."/>
            <person name="Heuer A."/>
            <person name="Rast P."/>
            <person name="Oberbeckmann S."/>
            <person name="Bunk B."/>
            <person name="Jeske O."/>
            <person name="Meyerdierks A."/>
            <person name="Storesund J.E."/>
            <person name="Kallscheuer N."/>
            <person name="Luecker S."/>
            <person name="Lage O.M."/>
            <person name="Pohl T."/>
            <person name="Merkel B.J."/>
            <person name="Hornburger P."/>
            <person name="Mueller R.-W."/>
            <person name="Bruemmer F."/>
            <person name="Labrenz M."/>
            <person name="Spormann A.M."/>
            <person name="Op den Camp H."/>
            <person name="Overmann J."/>
            <person name="Amann R."/>
            <person name="Jetten M.S.M."/>
            <person name="Mascher T."/>
            <person name="Medema M.H."/>
            <person name="Devos D.P."/>
            <person name="Kaster A.-K."/>
            <person name="Ovreas L."/>
            <person name="Rohde M."/>
            <person name="Galperin M.Y."/>
            <person name="Jogler C."/>
        </authorList>
    </citation>
    <scope>NUCLEOTIDE SEQUENCE [LARGE SCALE GENOMIC DNA]</scope>
    <source>
        <strain evidence="4 5">Enr13</strain>
    </source>
</reference>
<feature type="compositionally biased region" description="Pro residues" evidence="2">
    <location>
        <begin position="216"/>
        <end position="229"/>
    </location>
</feature>
<feature type="compositionally biased region" description="Polar residues" evidence="2">
    <location>
        <begin position="242"/>
        <end position="252"/>
    </location>
</feature>
<gene>
    <name evidence="4" type="ORF">Enr13x_08050</name>
</gene>
<sequence length="370" mass="40677" precursor="true">MFRSKLKPVTLVATMVTSGAVLAGILHFAPPGIAQDAFMPEPAVSKILRPKVETSYQKVTREGVTRLIPQTRVVYENVATPVYGSPPHIKPLPHAERIGPLVEQILGSVTGADTVQLKEQLESMLGNQFDAMLTEQKDQIDELSRRLERLKSQHQARTEARQEIIGRRINELLRQPDPLAWDPNASRRSDNRFPQDPVSISDVSTSASGFALPAPLTQPPPPPATPPVDPNFRSEDIDDVPQPQTIRPSTSIRSRETKDHQIATALRYLESTPGFSSKDLISGATTSMYSAIGRYSVDKSEAAAKQLRSAIEDTQYMIRSLTKSGTSDEDLKPLVKAVEAAAARLTQPGEDLDVVTEFEIEIEAKDSQVQ</sequence>
<protein>
    <submittedName>
        <fullName evidence="4">Uncharacterized protein</fullName>
    </submittedName>
</protein>
<feature type="chain" id="PRO_5021914008" evidence="3">
    <location>
        <begin position="24"/>
        <end position="370"/>
    </location>
</feature>